<gene>
    <name evidence="3" type="ORF">DC082_06505</name>
</gene>
<evidence type="ECO:0000313" key="4">
    <source>
        <dbReference type="Proteomes" id="UP000244948"/>
    </source>
</evidence>
<dbReference type="RefSeq" id="WP_109236286.1">
    <property type="nucleotide sequence ID" value="NZ_BMXZ01000002.1"/>
</dbReference>
<name>A0A2U2AJT6_9GAMM</name>
<feature type="region of interest" description="Disordered" evidence="1">
    <location>
        <begin position="31"/>
        <end position="84"/>
    </location>
</feature>
<comment type="caution">
    <text evidence="3">The sequence shown here is derived from an EMBL/GenBank/DDBJ whole genome shotgun (WGS) entry which is preliminary data.</text>
</comment>
<evidence type="ECO:0000313" key="3">
    <source>
        <dbReference type="EMBL" id="PWD83071.1"/>
    </source>
</evidence>
<reference evidence="3 4" key="1">
    <citation type="journal article" date="2018" name="Genome Announc.">
        <title>Ignatzschineria cameli sp. nov., isolated from necrotic foot tissue of dromedaries (Camelus dromedarius) and associated maggots (Wohlfahrtia species) in Dubai.</title>
        <authorList>
            <person name="Tsang C.C."/>
            <person name="Tang J.Y."/>
            <person name="Fong J.Y."/>
            <person name="Kinne J."/>
            <person name="Lee H.H."/>
            <person name="Joseph M."/>
            <person name="Jose S."/>
            <person name="Schuster R.K."/>
            <person name="Tang Y."/>
            <person name="Sivakumar S."/>
            <person name="Chen J.H."/>
            <person name="Teng J.L."/>
            <person name="Lau S.K."/>
            <person name="Wernery U."/>
            <person name="Woo P.C."/>
        </authorList>
    </citation>
    <scope>NUCLEOTIDE SEQUENCE [LARGE SCALE GENOMIC DNA]</scope>
    <source>
        <strain evidence="3 4">KCTC 22643</strain>
    </source>
</reference>
<protein>
    <recommendedName>
        <fullName evidence="5">DUF2681 domain-containing protein</fullName>
    </recommendedName>
</protein>
<proteinExistence type="predicted"/>
<dbReference type="AlphaFoldDB" id="A0A2U2AJT6"/>
<keyword evidence="2" id="KW-1133">Transmembrane helix</keyword>
<keyword evidence="2" id="KW-0472">Membrane</keyword>
<feature type="transmembrane region" description="Helical" evidence="2">
    <location>
        <begin position="6"/>
        <end position="23"/>
    </location>
</feature>
<evidence type="ECO:0000256" key="1">
    <source>
        <dbReference type="SAM" id="MobiDB-lite"/>
    </source>
</evidence>
<keyword evidence="4" id="KW-1185">Reference proteome</keyword>
<evidence type="ECO:0000256" key="2">
    <source>
        <dbReference type="SAM" id="Phobius"/>
    </source>
</evidence>
<sequence length="84" mass="9521">MNKVLSVLITVMSAIGAFLMLLIRQKNRELEKKDDEIKQHKSKAEQQQFIAEQETETKNATSNLSSASESDIDSMLEQTGSYRD</sequence>
<feature type="compositionally biased region" description="Basic and acidic residues" evidence="1">
    <location>
        <begin position="31"/>
        <end position="44"/>
    </location>
</feature>
<keyword evidence="2" id="KW-0812">Transmembrane</keyword>
<accession>A0A2U2AJT6</accession>
<dbReference type="Proteomes" id="UP000244948">
    <property type="component" value="Unassembled WGS sequence"/>
</dbReference>
<dbReference type="EMBL" id="QEWR01000003">
    <property type="protein sequence ID" value="PWD83071.1"/>
    <property type="molecule type" value="Genomic_DNA"/>
</dbReference>
<organism evidence="3 4">
    <name type="scientific">Ignatzschineria indica</name>
    <dbReference type="NCBI Taxonomy" id="472583"/>
    <lineage>
        <taxon>Bacteria</taxon>
        <taxon>Pseudomonadati</taxon>
        <taxon>Pseudomonadota</taxon>
        <taxon>Gammaproteobacteria</taxon>
        <taxon>Cardiobacteriales</taxon>
        <taxon>Ignatzschineriaceae</taxon>
        <taxon>Ignatzschineria</taxon>
    </lineage>
</organism>
<feature type="compositionally biased region" description="Polar residues" evidence="1">
    <location>
        <begin position="58"/>
        <end position="69"/>
    </location>
</feature>
<evidence type="ECO:0008006" key="5">
    <source>
        <dbReference type="Google" id="ProtNLM"/>
    </source>
</evidence>